<name>A0ABS8C6Q3_9ALTE</name>
<protein>
    <submittedName>
        <fullName evidence="2">DUF2799 domain-containing protein</fullName>
    </submittedName>
</protein>
<keyword evidence="3" id="KW-1185">Reference proteome</keyword>
<evidence type="ECO:0000256" key="1">
    <source>
        <dbReference type="SAM" id="Coils"/>
    </source>
</evidence>
<accession>A0ABS8C6Q3</accession>
<feature type="coiled-coil region" evidence="1">
    <location>
        <begin position="123"/>
        <end position="150"/>
    </location>
</feature>
<proteinExistence type="predicted"/>
<dbReference type="InterPro" id="IPR021242">
    <property type="entry name" value="DUF2799"/>
</dbReference>
<dbReference type="Pfam" id="PF10973">
    <property type="entry name" value="DUF2799"/>
    <property type="match status" value="1"/>
</dbReference>
<dbReference type="Proteomes" id="UP000633814">
    <property type="component" value="Unassembled WGS sequence"/>
</dbReference>
<comment type="caution">
    <text evidence="2">The sequence shown here is derived from an EMBL/GenBank/DDBJ whole genome shotgun (WGS) entry which is preliminary data.</text>
</comment>
<organism evidence="2 3">
    <name type="scientific">Alishewanella maricola</name>
    <dbReference type="NCBI Taxonomy" id="2795740"/>
    <lineage>
        <taxon>Bacteria</taxon>
        <taxon>Pseudomonadati</taxon>
        <taxon>Pseudomonadota</taxon>
        <taxon>Gammaproteobacteria</taxon>
        <taxon>Alteromonadales</taxon>
        <taxon>Alteromonadaceae</taxon>
        <taxon>Alishewanella</taxon>
    </lineage>
</organism>
<evidence type="ECO:0000313" key="2">
    <source>
        <dbReference type="EMBL" id="MCB5228018.1"/>
    </source>
</evidence>
<dbReference type="PROSITE" id="PS51257">
    <property type="entry name" value="PROKAR_LIPOPROTEIN"/>
    <property type="match status" value="1"/>
</dbReference>
<dbReference type="RefSeq" id="WP_226752082.1">
    <property type="nucleotide sequence ID" value="NZ_JAEINI020000013.1"/>
</dbReference>
<evidence type="ECO:0000313" key="3">
    <source>
        <dbReference type="Proteomes" id="UP000633814"/>
    </source>
</evidence>
<keyword evidence="1" id="KW-0175">Coiled coil</keyword>
<dbReference type="EMBL" id="JAEINI020000013">
    <property type="protein sequence ID" value="MCB5228018.1"/>
    <property type="molecule type" value="Genomic_DNA"/>
</dbReference>
<sequence length="207" mass="23427">MNNNKWPLLLLSIIISGCSGMNKSQCITADWRTIGFEDGVNGKAENAIATYRQECAEHGVTPQLEAYRLGHREGSERYCTTRNGFIVGKRGSSYQNSCMPDLEKGFLLGYRDGKTVFELQRALNSARSSLDKQRRVIANLEQEIVDKTELLVADGLTRDDRVQLLNEIELHKYDINEALNALPGLEEQAYSAEQAYNQAEQRFKNYL</sequence>
<gene>
    <name evidence="2" type="ORF">JAO78_014485</name>
</gene>
<reference evidence="2 3" key="1">
    <citation type="submission" date="2021-10" db="EMBL/GenBank/DDBJ databases">
        <title>Alishewanella koreense sp. nov. isolated from seawater of southwestern coast in South Korea and the proposal for the reclassification of Rheinheimera perlucida and Rheinheimera tuosuensis as Arsukibacterium perlucida and Arsukibacterium tuosuensis.</title>
        <authorList>
            <person name="Kim K.H."/>
            <person name="Ruan W."/>
            <person name="Kim K.R."/>
            <person name="Baek J.H."/>
            <person name="Jeon C.O."/>
        </authorList>
    </citation>
    <scope>NUCLEOTIDE SEQUENCE [LARGE SCALE GENOMIC DNA]</scope>
    <source>
        <strain evidence="2 3">16-MA</strain>
    </source>
</reference>